<gene>
    <name evidence="8" type="ORF">HHI36_019077</name>
</gene>
<evidence type="ECO:0000256" key="4">
    <source>
        <dbReference type="SAM" id="Coils"/>
    </source>
</evidence>
<dbReference type="InterPro" id="IPR048747">
    <property type="entry name" value="CCDC93_N"/>
</dbReference>
<evidence type="ECO:0000259" key="6">
    <source>
        <dbReference type="Pfam" id="PF09762"/>
    </source>
</evidence>
<protein>
    <recommendedName>
        <fullName evidence="2">Coiled-coil domain-containing protein 93</fullName>
    </recommendedName>
</protein>
<comment type="caution">
    <text evidence="8">The sequence shown here is derived from an EMBL/GenBank/DDBJ whole genome shotgun (WGS) entry which is preliminary data.</text>
</comment>
<keyword evidence="3 4" id="KW-0175">Coiled coil</keyword>
<name>A0ABD2P233_9CUCU</name>
<accession>A0ABD2P233</accession>
<feature type="region of interest" description="Disordered" evidence="5">
    <location>
        <begin position="1"/>
        <end position="32"/>
    </location>
</feature>
<feature type="compositionally biased region" description="Basic and acidic residues" evidence="5">
    <location>
        <begin position="18"/>
        <end position="31"/>
    </location>
</feature>
<comment type="similarity">
    <text evidence="1">Belongs to the CCDC93 family.</text>
</comment>
<feature type="coiled-coil region" evidence="4">
    <location>
        <begin position="291"/>
        <end position="346"/>
    </location>
</feature>
<dbReference type="Pfam" id="PF21673">
    <property type="entry name" value="CCDC93_N"/>
    <property type="match status" value="1"/>
</dbReference>
<dbReference type="Proteomes" id="UP001516400">
    <property type="component" value="Unassembled WGS sequence"/>
</dbReference>
<evidence type="ECO:0000256" key="3">
    <source>
        <dbReference type="ARBA" id="ARBA00023054"/>
    </source>
</evidence>
<feature type="domain" description="CCDC93 coiled-coil" evidence="6">
    <location>
        <begin position="266"/>
        <end position="561"/>
    </location>
</feature>
<dbReference type="PANTHER" id="PTHR16441">
    <property type="entry name" value="FIDIPIDINE"/>
    <property type="match status" value="1"/>
</dbReference>
<sequence length="566" mass="66323">MASKTSDLFSKLKFKRPTRQDGDGHENQVEVREDEEQSVKLQEIIDLLVAAGYFRARIKGLSSFDKVVGGMTWCIESCNVEVDVDLLFQENSTIGQKIALTEKIVAVLPKLQCPHLIEPHQIQGLDFIHIFPVIQWLVKRSLEFRTDTSDFVYSYALSQFEKDFPQHLELSEKQKKLLGNVKTVNEIYRPCRVLRKRYALPSKDSKSNIQITVFEYEYKCASNPEYEMERVEERIGNLSLQEHEIQQLMGNMTITEEESFDFEELTEKDREKLLDHHKNLKITQSSTGNQVANLKERKKEIAIRLHQLEDKKSYVEDAIEKINEVIQNVKLQQDNAESALKELELNDISLEKAKEVEEEYCKQELHRLQNLIEEAKKSKPHSSEEKHKEIHTQLEEQNEKLRLIRLQIAKKNRAISILQRRIDEVPSRAELAQYQKRFIELYNQISAKHKETKQYYSLYNTLEDTRLYMKKELSLLNSVSDSYPEAMLSKEGKEEFLQQFMNILEGVKQSKSKLDKRLLEEKSKRDELSQTLHGLVEMNRKYVAAVKQLKLECQKSEVLLAEINRQ</sequence>
<evidence type="ECO:0000313" key="8">
    <source>
        <dbReference type="EMBL" id="KAL3284946.1"/>
    </source>
</evidence>
<dbReference type="Pfam" id="PF09762">
    <property type="entry name" value="CCDC93_CC"/>
    <property type="match status" value="1"/>
</dbReference>
<evidence type="ECO:0000259" key="7">
    <source>
        <dbReference type="Pfam" id="PF21673"/>
    </source>
</evidence>
<dbReference type="AlphaFoldDB" id="A0ABD2P233"/>
<dbReference type="InterPro" id="IPR019159">
    <property type="entry name" value="CCDC93_CC"/>
</dbReference>
<dbReference type="InterPro" id="IPR039116">
    <property type="entry name" value="CCDC93"/>
</dbReference>
<keyword evidence="9" id="KW-1185">Reference proteome</keyword>
<evidence type="ECO:0000313" key="9">
    <source>
        <dbReference type="Proteomes" id="UP001516400"/>
    </source>
</evidence>
<reference evidence="8 9" key="1">
    <citation type="journal article" date="2021" name="BMC Biol.">
        <title>Horizontally acquired antibacterial genes associated with adaptive radiation of ladybird beetles.</title>
        <authorList>
            <person name="Li H.S."/>
            <person name="Tang X.F."/>
            <person name="Huang Y.H."/>
            <person name="Xu Z.Y."/>
            <person name="Chen M.L."/>
            <person name="Du X.Y."/>
            <person name="Qiu B.Y."/>
            <person name="Chen P.T."/>
            <person name="Zhang W."/>
            <person name="Slipinski A."/>
            <person name="Escalona H.E."/>
            <person name="Waterhouse R.M."/>
            <person name="Zwick A."/>
            <person name="Pang H."/>
        </authorList>
    </citation>
    <scope>NUCLEOTIDE SEQUENCE [LARGE SCALE GENOMIC DNA]</scope>
    <source>
        <strain evidence="8">SYSU2018</strain>
    </source>
</reference>
<evidence type="ECO:0000256" key="2">
    <source>
        <dbReference type="ARBA" id="ARBA00016765"/>
    </source>
</evidence>
<evidence type="ECO:0000256" key="5">
    <source>
        <dbReference type="SAM" id="MobiDB-lite"/>
    </source>
</evidence>
<organism evidence="8 9">
    <name type="scientific">Cryptolaemus montrouzieri</name>
    <dbReference type="NCBI Taxonomy" id="559131"/>
    <lineage>
        <taxon>Eukaryota</taxon>
        <taxon>Metazoa</taxon>
        <taxon>Ecdysozoa</taxon>
        <taxon>Arthropoda</taxon>
        <taxon>Hexapoda</taxon>
        <taxon>Insecta</taxon>
        <taxon>Pterygota</taxon>
        <taxon>Neoptera</taxon>
        <taxon>Endopterygota</taxon>
        <taxon>Coleoptera</taxon>
        <taxon>Polyphaga</taxon>
        <taxon>Cucujiformia</taxon>
        <taxon>Coccinelloidea</taxon>
        <taxon>Coccinellidae</taxon>
        <taxon>Scymninae</taxon>
        <taxon>Scymnini</taxon>
        <taxon>Cryptolaemus</taxon>
    </lineage>
</organism>
<dbReference type="PANTHER" id="PTHR16441:SF0">
    <property type="entry name" value="COILED-COIL DOMAIN-CONTAINING PROTEIN 93"/>
    <property type="match status" value="1"/>
</dbReference>
<feature type="domain" description="CCDC93 N-terminal" evidence="7">
    <location>
        <begin position="36"/>
        <end position="140"/>
    </location>
</feature>
<evidence type="ECO:0000256" key="1">
    <source>
        <dbReference type="ARBA" id="ARBA00007219"/>
    </source>
</evidence>
<proteinExistence type="inferred from homology"/>
<dbReference type="EMBL" id="JABFTP020000165">
    <property type="protein sequence ID" value="KAL3284946.1"/>
    <property type="molecule type" value="Genomic_DNA"/>
</dbReference>